<name>A0A5E7G6B7_PSEFL</name>
<dbReference type="Pfam" id="PF01614">
    <property type="entry name" value="IclR_C"/>
    <property type="match status" value="1"/>
</dbReference>
<dbReference type="AlphaFoldDB" id="A0A5E7G6B7"/>
<reference evidence="7 8" key="1">
    <citation type="submission" date="2019-09" db="EMBL/GenBank/DDBJ databases">
        <authorList>
            <person name="Chandra G."/>
            <person name="Truman W A."/>
        </authorList>
    </citation>
    <scope>NUCLEOTIDE SEQUENCE [LARGE SCALE GENOMIC DNA]</scope>
    <source>
        <strain evidence="7">PS862</strain>
    </source>
</reference>
<keyword evidence="3" id="KW-0804">Transcription</keyword>
<dbReference type="Gene3D" id="3.30.450.40">
    <property type="match status" value="1"/>
</dbReference>
<dbReference type="InterPro" id="IPR014757">
    <property type="entry name" value="Tscrpt_reg_IclR_C"/>
</dbReference>
<sequence>MDQNEKPKPSSRAALRPGEPGSHLAPQDWHSPARHYLSDEFADDRQFAATLARGLEILHCFTARVTQLGNAELVARTGMPKATISRFTYTLVRLGYLRINRLNNKYQLGPAVLSLGYPLLASLNIRQIARPFMKELADHIRGSVSLGMRDRLSVVYLESSRSAGPMSHPPDVGLSYPVARTAMGRAIIAASSREERTALLNEIKVRTPDDWTTFHTRIEESIQEFHDCGFCVSYGDLRREIHAVAVPMRAMADGEILVFNCGVPAFMLNEGQLKNDIGPRLVSMVRSIEGMMGIY</sequence>
<dbReference type="SUPFAM" id="SSF55781">
    <property type="entry name" value="GAF domain-like"/>
    <property type="match status" value="1"/>
</dbReference>
<organism evidence="7 8">
    <name type="scientific">Pseudomonas fluorescens</name>
    <dbReference type="NCBI Taxonomy" id="294"/>
    <lineage>
        <taxon>Bacteria</taxon>
        <taxon>Pseudomonadati</taxon>
        <taxon>Pseudomonadota</taxon>
        <taxon>Gammaproteobacteria</taxon>
        <taxon>Pseudomonadales</taxon>
        <taxon>Pseudomonadaceae</taxon>
        <taxon>Pseudomonas</taxon>
    </lineage>
</organism>
<evidence type="ECO:0000256" key="1">
    <source>
        <dbReference type="ARBA" id="ARBA00023015"/>
    </source>
</evidence>
<dbReference type="PANTHER" id="PTHR30136">
    <property type="entry name" value="HELIX-TURN-HELIX TRANSCRIPTIONAL REGULATOR, ICLR FAMILY"/>
    <property type="match status" value="1"/>
</dbReference>
<dbReference type="InterPro" id="IPR036388">
    <property type="entry name" value="WH-like_DNA-bd_sf"/>
</dbReference>
<evidence type="ECO:0000259" key="5">
    <source>
        <dbReference type="PROSITE" id="PS51077"/>
    </source>
</evidence>
<evidence type="ECO:0000313" key="8">
    <source>
        <dbReference type="Proteomes" id="UP000385207"/>
    </source>
</evidence>
<dbReference type="Proteomes" id="UP000385207">
    <property type="component" value="Unassembled WGS sequence"/>
</dbReference>
<gene>
    <name evidence="7" type="primary">tsaQ1_1</name>
    <name evidence="7" type="ORF">PS862_00050</name>
</gene>
<dbReference type="InterPro" id="IPR005471">
    <property type="entry name" value="Tscrpt_reg_IclR_N"/>
</dbReference>
<dbReference type="RefSeq" id="WP_224790610.1">
    <property type="nucleotide sequence ID" value="NZ_CABVII010000001.1"/>
</dbReference>
<feature type="region of interest" description="Disordered" evidence="4">
    <location>
        <begin position="1"/>
        <end position="30"/>
    </location>
</feature>
<dbReference type="Gene3D" id="1.10.10.10">
    <property type="entry name" value="Winged helix-like DNA-binding domain superfamily/Winged helix DNA-binding domain"/>
    <property type="match status" value="1"/>
</dbReference>
<dbReference type="InterPro" id="IPR029016">
    <property type="entry name" value="GAF-like_dom_sf"/>
</dbReference>
<keyword evidence="2" id="KW-0238">DNA-binding</keyword>
<accession>A0A5E7G6B7</accession>
<dbReference type="SMART" id="SM00346">
    <property type="entry name" value="HTH_ICLR"/>
    <property type="match status" value="1"/>
</dbReference>
<dbReference type="InterPro" id="IPR036390">
    <property type="entry name" value="WH_DNA-bd_sf"/>
</dbReference>
<evidence type="ECO:0000256" key="3">
    <source>
        <dbReference type="ARBA" id="ARBA00023163"/>
    </source>
</evidence>
<dbReference type="GO" id="GO:0003700">
    <property type="term" value="F:DNA-binding transcription factor activity"/>
    <property type="evidence" value="ECO:0007669"/>
    <property type="project" value="TreeGrafter"/>
</dbReference>
<dbReference type="PROSITE" id="PS51077">
    <property type="entry name" value="HTH_ICLR"/>
    <property type="match status" value="1"/>
</dbReference>
<protein>
    <submittedName>
        <fullName evidence="7">HTH-type transcriptional regulator TsaQ1/TsaQ2</fullName>
    </submittedName>
</protein>
<evidence type="ECO:0000256" key="2">
    <source>
        <dbReference type="ARBA" id="ARBA00023125"/>
    </source>
</evidence>
<dbReference type="EMBL" id="CABVII010000001">
    <property type="protein sequence ID" value="VVO46067.1"/>
    <property type="molecule type" value="Genomic_DNA"/>
</dbReference>
<keyword evidence="1" id="KW-0805">Transcription regulation</keyword>
<dbReference type="GO" id="GO:0003677">
    <property type="term" value="F:DNA binding"/>
    <property type="evidence" value="ECO:0007669"/>
    <property type="project" value="UniProtKB-KW"/>
</dbReference>
<proteinExistence type="predicted"/>
<evidence type="ECO:0000256" key="4">
    <source>
        <dbReference type="SAM" id="MobiDB-lite"/>
    </source>
</evidence>
<evidence type="ECO:0000259" key="6">
    <source>
        <dbReference type="PROSITE" id="PS51078"/>
    </source>
</evidence>
<dbReference type="SUPFAM" id="SSF46785">
    <property type="entry name" value="Winged helix' DNA-binding domain"/>
    <property type="match status" value="1"/>
</dbReference>
<dbReference type="Pfam" id="PF09339">
    <property type="entry name" value="HTH_IclR"/>
    <property type="match status" value="1"/>
</dbReference>
<evidence type="ECO:0000313" key="7">
    <source>
        <dbReference type="EMBL" id="VVO46067.1"/>
    </source>
</evidence>
<feature type="domain" description="HTH iclR-type" evidence="5">
    <location>
        <begin position="48"/>
        <end position="110"/>
    </location>
</feature>
<feature type="domain" description="IclR-ED" evidence="6">
    <location>
        <begin position="111"/>
        <end position="294"/>
    </location>
</feature>
<dbReference type="GO" id="GO:0045892">
    <property type="term" value="P:negative regulation of DNA-templated transcription"/>
    <property type="evidence" value="ECO:0007669"/>
    <property type="project" value="TreeGrafter"/>
</dbReference>
<dbReference type="PANTHER" id="PTHR30136:SF33">
    <property type="entry name" value="TRANSCRIPTIONAL REGULATORY PROTEIN"/>
    <property type="match status" value="1"/>
</dbReference>
<dbReference type="PROSITE" id="PS51078">
    <property type="entry name" value="ICLR_ED"/>
    <property type="match status" value="1"/>
</dbReference>
<dbReference type="InterPro" id="IPR050707">
    <property type="entry name" value="HTH_MetabolicPath_Reg"/>
</dbReference>